<evidence type="ECO:0000313" key="7">
    <source>
        <dbReference type="EMBL" id="KAE8266236.1"/>
    </source>
</evidence>
<dbReference type="PANTHER" id="PTHR32035:SF3">
    <property type="entry name" value="SMALL RIBOSOMAL SUBUNIT PROTEIN MS38"/>
    <property type="match status" value="1"/>
</dbReference>
<feature type="compositionally biased region" description="Basic residues" evidence="5">
    <location>
        <begin position="138"/>
        <end position="156"/>
    </location>
</feature>
<sequence>MHASRSILTAVARSPAAALTNTIAAGTTSSWAVSSPLLLHRSRAWRSARGGISHSLSSSSSSAPSRITSSLLGRTFSSPVSSSPTHTHSALQTLPLRSAASSQNAIITKLETALRSLQCTPPELAEGNISEVQLDSVKRKRRKKMRKHKLKKLRKVQRSERQRLKK</sequence>
<dbReference type="PANTHER" id="PTHR32035">
    <property type="entry name" value="AURORA KINASE A-INTERACTING PROTEIN"/>
    <property type="match status" value="1"/>
</dbReference>
<feature type="region of interest" description="Disordered" evidence="5">
    <location>
        <begin position="73"/>
        <end position="95"/>
    </location>
</feature>
<dbReference type="GO" id="GO:0005739">
    <property type="term" value="C:mitochondrion"/>
    <property type="evidence" value="ECO:0007669"/>
    <property type="project" value="UniProtKB-SubCell"/>
</dbReference>
<dbReference type="AlphaFoldDB" id="A0A8X7N3B0"/>
<comment type="caution">
    <text evidence="7">The sequence shown here is derived from an EMBL/GenBank/DDBJ whole genome shotgun (WGS) entry which is preliminary data.</text>
</comment>
<feature type="domain" description="Ribosomal protein mS38 C-terminal" evidence="6">
    <location>
        <begin position="133"/>
        <end position="166"/>
    </location>
</feature>
<reference evidence="7" key="2">
    <citation type="journal article" date="2019" name="IMA Fungus">
        <title>Genome sequencing and comparison of five Tilletia species to identify candidate genes for the detection of regulated species infecting wheat.</title>
        <authorList>
            <person name="Nguyen H.D.T."/>
            <person name="Sultana T."/>
            <person name="Kesanakurti P."/>
            <person name="Hambleton S."/>
        </authorList>
    </citation>
    <scope>NUCLEOTIDE SEQUENCE</scope>
    <source>
        <strain evidence="7">DAOMC 236422</strain>
    </source>
</reference>
<evidence type="ECO:0000256" key="3">
    <source>
        <dbReference type="ARBA" id="ARBA00035647"/>
    </source>
</evidence>
<dbReference type="Proteomes" id="UP000078113">
    <property type="component" value="Unassembled WGS sequence"/>
</dbReference>
<dbReference type="SMART" id="SM01155">
    <property type="entry name" value="DUF1713"/>
    <property type="match status" value="1"/>
</dbReference>
<protein>
    <recommendedName>
        <fullName evidence="4">Small ribosomal subunit protein mS38</fullName>
    </recommendedName>
</protein>
<keyword evidence="2" id="KW-0496">Mitochondrion</keyword>
<evidence type="ECO:0000256" key="2">
    <source>
        <dbReference type="ARBA" id="ARBA00023128"/>
    </source>
</evidence>
<evidence type="ECO:0000313" key="8">
    <source>
        <dbReference type="Proteomes" id="UP000078113"/>
    </source>
</evidence>
<evidence type="ECO:0000256" key="5">
    <source>
        <dbReference type="SAM" id="MobiDB-lite"/>
    </source>
</evidence>
<gene>
    <name evidence="7" type="ORF">A4X09_0g6109</name>
</gene>
<keyword evidence="8" id="KW-1185">Reference proteome</keyword>
<name>A0A8X7N3B0_9BASI</name>
<evidence type="ECO:0000259" key="6">
    <source>
        <dbReference type="SMART" id="SM01155"/>
    </source>
</evidence>
<feature type="region of interest" description="Disordered" evidence="5">
    <location>
        <begin position="135"/>
        <end position="166"/>
    </location>
</feature>
<feature type="compositionally biased region" description="Basic and acidic residues" evidence="5">
    <location>
        <begin position="157"/>
        <end position="166"/>
    </location>
</feature>
<feature type="compositionally biased region" description="Low complexity" evidence="5">
    <location>
        <begin position="73"/>
        <end position="89"/>
    </location>
</feature>
<comment type="similarity">
    <text evidence="3">Belongs to the mitochondrion-specific ribosomal protein mS38 family.</text>
</comment>
<proteinExistence type="inferred from homology"/>
<comment type="subcellular location">
    <subcellularLocation>
        <location evidence="1">Mitochondrion</location>
    </subcellularLocation>
</comment>
<evidence type="ECO:0000256" key="1">
    <source>
        <dbReference type="ARBA" id="ARBA00004173"/>
    </source>
</evidence>
<dbReference type="EMBL" id="LWDG02000361">
    <property type="protein sequence ID" value="KAE8266236.1"/>
    <property type="molecule type" value="Genomic_DNA"/>
</dbReference>
<reference evidence="7" key="1">
    <citation type="submission" date="2016-04" db="EMBL/GenBank/DDBJ databases">
        <authorList>
            <person name="Nguyen H.D."/>
            <person name="Samba Siva P."/>
            <person name="Cullis J."/>
            <person name="Levesque C.A."/>
            <person name="Hambleton S."/>
        </authorList>
    </citation>
    <scope>NUCLEOTIDE SEQUENCE</scope>
    <source>
        <strain evidence="7">DAOMC 236422</strain>
    </source>
</reference>
<evidence type="ECO:0000256" key="4">
    <source>
        <dbReference type="ARBA" id="ARBA00035682"/>
    </source>
</evidence>
<dbReference type="InterPro" id="IPR013177">
    <property type="entry name" value="Ribosomal_mS38_C"/>
</dbReference>
<dbReference type="Pfam" id="PF08213">
    <property type="entry name" value="COX24_C"/>
    <property type="match status" value="1"/>
</dbReference>
<organism evidence="7 8">
    <name type="scientific">Tilletia walkeri</name>
    <dbReference type="NCBI Taxonomy" id="117179"/>
    <lineage>
        <taxon>Eukaryota</taxon>
        <taxon>Fungi</taxon>
        <taxon>Dikarya</taxon>
        <taxon>Basidiomycota</taxon>
        <taxon>Ustilaginomycotina</taxon>
        <taxon>Exobasidiomycetes</taxon>
        <taxon>Tilletiales</taxon>
        <taxon>Tilletiaceae</taxon>
        <taxon>Tilletia</taxon>
    </lineage>
</organism>
<accession>A0A8X7N3B0</accession>